<dbReference type="Proteomes" id="UP001276659">
    <property type="component" value="Unassembled WGS sequence"/>
</dbReference>
<evidence type="ECO:0000313" key="3">
    <source>
        <dbReference type="Proteomes" id="UP001276659"/>
    </source>
</evidence>
<dbReference type="AlphaFoldDB" id="A0AAD9ZDN0"/>
<keyword evidence="3" id="KW-1185">Reference proteome</keyword>
<evidence type="ECO:0000313" key="2">
    <source>
        <dbReference type="EMBL" id="KAK3174463.1"/>
    </source>
</evidence>
<dbReference type="PANTHER" id="PTHR31694">
    <property type="entry name" value="DESICCATION-LIKE PROTEIN"/>
    <property type="match status" value="1"/>
</dbReference>
<keyword evidence="1" id="KW-0732">Signal</keyword>
<protein>
    <submittedName>
        <fullName evidence="2">Uncharacterized protein</fullName>
    </submittedName>
</protein>
<comment type="caution">
    <text evidence="2">The sequence shown here is derived from an EMBL/GenBank/DDBJ whole genome shotgun (WGS) entry which is preliminary data.</text>
</comment>
<reference evidence="2" key="1">
    <citation type="submission" date="2022-11" db="EMBL/GenBank/DDBJ databases">
        <title>Chromosomal genome sequence assembly and mating type (MAT) locus characterization of the leprose asexual lichenized fungus Lepraria neglecta (Nyl.) Erichsen.</title>
        <authorList>
            <person name="Allen J.L."/>
            <person name="Pfeffer B."/>
        </authorList>
    </citation>
    <scope>NUCLEOTIDE SEQUENCE</scope>
    <source>
        <strain evidence="2">Allen 5258</strain>
    </source>
</reference>
<feature type="signal peptide" evidence="1">
    <location>
        <begin position="1"/>
        <end position="19"/>
    </location>
</feature>
<feature type="chain" id="PRO_5042277380" evidence="1">
    <location>
        <begin position="20"/>
        <end position="316"/>
    </location>
</feature>
<gene>
    <name evidence="2" type="ORF">OEA41_001709</name>
</gene>
<dbReference type="SUPFAM" id="SSF47240">
    <property type="entry name" value="Ferritin-like"/>
    <property type="match status" value="1"/>
</dbReference>
<evidence type="ECO:0000256" key="1">
    <source>
        <dbReference type="SAM" id="SignalP"/>
    </source>
</evidence>
<dbReference type="InterPro" id="IPR052965">
    <property type="entry name" value="Pigment-catalase-like"/>
</dbReference>
<accession>A0AAD9ZDN0</accession>
<sequence length="316" mass="32325">MKVTITAVAAFAAAAAAAAVPTTNNLKMIRQAMPAITDADILNYALTLEHLEDKFYREGLANFTEAQFATAGFDATFYANLKEVSSDETTHVSFLTAALTKAGYKAVAECTYDFGALTPETFVATASILEGVGVSAYLGAAADIMSAAYLTAAGSILTVESRHSSYIRASLGESPFPTPFDTPLSLNEVYTLAAPFIVSCPSTNPTLPVKAFPTLTSAPTNGKITVGSTITLLTPGSVVTAADGKSPIYAAFITVTGPVFAPATATTGGFTVTVPKAPTGSAPISGQTYVVLTGCNTTVTDDTVAAGPAAFEVGPL</sequence>
<name>A0AAD9ZDN0_9LECA</name>
<dbReference type="Pfam" id="PF13668">
    <property type="entry name" value="Ferritin_2"/>
    <property type="match status" value="1"/>
</dbReference>
<dbReference type="PANTHER" id="PTHR31694:SF26">
    <property type="entry name" value="OS05G0151100 PROTEIN"/>
    <property type="match status" value="1"/>
</dbReference>
<organism evidence="2 3">
    <name type="scientific">Lepraria neglecta</name>
    <dbReference type="NCBI Taxonomy" id="209136"/>
    <lineage>
        <taxon>Eukaryota</taxon>
        <taxon>Fungi</taxon>
        <taxon>Dikarya</taxon>
        <taxon>Ascomycota</taxon>
        <taxon>Pezizomycotina</taxon>
        <taxon>Lecanoromycetes</taxon>
        <taxon>OSLEUM clade</taxon>
        <taxon>Lecanoromycetidae</taxon>
        <taxon>Lecanorales</taxon>
        <taxon>Lecanorineae</taxon>
        <taxon>Stereocaulaceae</taxon>
        <taxon>Lepraria</taxon>
    </lineage>
</organism>
<dbReference type="InterPro" id="IPR009078">
    <property type="entry name" value="Ferritin-like_SF"/>
</dbReference>
<dbReference type="EMBL" id="JASNWA010000006">
    <property type="protein sequence ID" value="KAK3174463.1"/>
    <property type="molecule type" value="Genomic_DNA"/>
</dbReference>
<proteinExistence type="predicted"/>